<keyword evidence="2" id="KW-1185">Reference proteome</keyword>
<dbReference type="OrthoDB" id="9134669at2"/>
<evidence type="ECO:0000313" key="2">
    <source>
        <dbReference type="Proteomes" id="UP000294656"/>
    </source>
</evidence>
<organism evidence="1 2">
    <name type="scientific">Marinomonas balearica</name>
    <dbReference type="NCBI Taxonomy" id="491947"/>
    <lineage>
        <taxon>Bacteria</taxon>
        <taxon>Pseudomonadati</taxon>
        <taxon>Pseudomonadota</taxon>
        <taxon>Gammaproteobacteria</taxon>
        <taxon>Oceanospirillales</taxon>
        <taxon>Oceanospirillaceae</taxon>
        <taxon>Marinomonas</taxon>
    </lineage>
</organism>
<protein>
    <submittedName>
        <fullName evidence="1">Uncharacterized protein</fullName>
    </submittedName>
</protein>
<comment type="caution">
    <text evidence="1">The sequence shown here is derived from an EMBL/GenBank/DDBJ whole genome shotgun (WGS) entry which is preliminary data.</text>
</comment>
<proteinExistence type="predicted"/>
<name>A0A4V3CGS4_9GAMM</name>
<accession>A0A4V3CGS4</accession>
<dbReference type="Proteomes" id="UP000294656">
    <property type="component" value="Unassembled WGS sequence"/>
</dbReference>
<reference evidence="1 2" key="1">
    <citation type="submission" date="2019-03" db="EMBL/GenBank/DDBJ databases">
        <title>Genomic Encyclopedia of Type Strains, Phase III (KMG-III): the genomes of soil and plant-associated and newly described type strains.</title>
        <authorList>
            <person name="Whitman W."/>
        </authorList>
    </citation>
    <scope>NUCLEOTIDE SEQUENCE [LARGE SCALE GENOMIC DNA]</scope>
    <source>
        <strain evidence="1 2">CECT 7378</strain>
    </source>
</reference>
<dbReference type="EMBL" id="SNXC01000010">
    <property type="protein sequence ID" value="TDO98872.1"/>
    <property type="molecule type" value="Genomic_DNA"/>
</dbReference>
<gene>
    <name evidence="1" type="ORF">DFP79_1285</name>
</gene>
<evidence type="ECO:0000313" key="1">
    <source>
        <dbReference type="EMBL" id="TDO98872.1"/>
    </source>
</evidence>
<sequence length="114" mass="12897">MIISELNVSDGQVTELTVRSGVVTVVLKDWQSQFYTLVFNNVVGIESYSPENVDLCHIKVLTDSDQIRKVRSVIEADEEEITEYSFISTWNDFPILSVFGEGVEIKKSNCLPSY</sequence>
<dbReference type="AlphaFoldDB" id="A0A4V3CGS4"/>
<dbReference type="RefSeq" id="WP_133503092.1">
    <property type="nucleotide sequence ID" value="NZ_SNXC01000010.1"/>
</dbReference>